<dbReference type="EMBL" id="CVQH01023055">
    <property type="protein sequence ID" value="CRK34528.1"/>
    <property type="molecule type" value="Genomic_DNA"/>
</dbReference>
<evidence type="ECO:0000313" key="1">
    <source>
        <dbReference type="EMBL" id="CRK34528.1"/>
    </source>
</evidence>
<dbReference type="AlphaFoldDB" id="A0A0G4MJN5"/>
<name>A0A0G4MJN5_VERLO</name>
<protein>
    <submittedName>
        <fullName evidence="1">Uncharacterized protein</fullName>
    </submittedName>
</protein>
<gene>
    <name evidence="1" type="ORF">BN1708_019539</name>
</gene>
<organism evidence="1 2">
    <name type="scientific">Verticillium longisporum</name>
    <name type="common">Verticillium dahliae var. longisporum</name>
    <dbReference type="NCBI Taxonomy" id="100787"/>
    <lineage>
        <taxon>Eukaryota</taxon>
        <taxon>Fungi</taxon>
        <taxon>Dikarya</taxon>
        <taxon>Ascomycota</taxon>
        <taxon>Pezizomycotina</taxon>
        <taxon>Sordariomycetes</taxon>
        <taxon>Hypocreomycetidae</taxon>
        <taxon>Glomerellales</taxon>
        <taxon>Plectosphaerellaceae</taxon>
        <taxon>Verticillium</taxon>
    </lineage>
</organism>
<accession>A0A0G4MJN5</accession>
<dbReference type="STRING" id="100787.A0A0G4MJN5"/>
<dbReference type="Proteomes" id="UP000044602">
    <property type="component" value="Unassembled WGS sequence"/>
</dbReference>
<feature type="non-terminal residue" evidence="1">
    <location>
        <position position="86"/>
    </location>
</feature>
<keyword evidence="2" id="KW-1185">Reference proteome</keyword>
<sequence>MAVTSIAHRQNAGGAGFMPGVENIEMELETLLADEDGLNEEVTMGLIRNLKIPSPNTNPPPSDKEVLFPSYLINLVTSEMWNNGFV</sequence>
<reference evidence="1 2" key="1">
    <citation type="submission" date="2015-05" db="EMBL/GenBank/DDBJ databases">
        <authorList>
            <person name="Wang D.B."/>
            <person name="Wang M."/>
        </authorList>
    </citation>
    <scope>NUCLEOTIDE SEQUENCE [LARGE SCALE GENOMIC DNA]</scope>
    <source>
        <strain evidence="1">VL1</strain>
    </source>
</reference>
<evidence type="ECO:0000313" key="2">
    <source>
        <dbReference type="Proteomes" id="UP000044602"/>
    </source>
</evidence>
<proteinExistence type="predicted"/>